<dbReference type="InterPro" id="IPR036465">
    <property type="entry name" value="vWFA_dom_sf"/>
</dbReference>
<dbReference type="CDD" id="cd00198">
    <property type="entry name" value="vWFA"/>
    <property type="match status" value="1"/>
</dbReference>
<dbReference type="Gene3D" id="3.40.50.410">
    <property type="entry name" value="von Willebrand factor, type A domain"/>
    <property type="match status" value="1"/>
</dbReference>
<dbReference type="SMART" id="SM00327">
    <property type="entry name" value="VWA"/>
    <property type="match status" value="1"/>
</dbReference>
<dbReference type="AlphaFoldDB" id="A0A0D8J2F1"/>
<evidence type="ECO:0000313" key="3">
    <source>
        <dbReference type="EMBL" id="KUE75380.1"/>
    </source>
</evidence>
<dbReference type="PROSITE" id="PS50234">
    <property type="entry name" value="VWFA"/>
    <property type="match status" value="1"/>
</dbReference>
<sequence length="459" mass="49509">MGITHVDKILSEERIDCDGILNVTLSVTAQPDVVNNPVDIALVLDRSGSMTGTPMMHLKAGAKEFIDIVMKRTGGRMGRLANGNRIGIVSFAGTASIDVPLTEDVEVLKQAVDALQAQGNTNHADAFTQAGTLFGATMRKKVLVIFTDGETTVGPDPAPIAAALRDDDVEIYCIGLVGRTGLNEETLRSWASEPVDEHVITTPNEEELERAFHDLADTIAGPGATNIHIEDIISTEFAIIGFEPPLIGEAELESSQIIHWYISELADSEEETAELIFTVRHMSGSGGHIEVNDSIQLTDDEGSVVEFPSPFVTVDCGSIIVPECPEPIDVHADPCQDSIFVDAGDIIMTDLGRILQVDFVLHDICPHRRTSVGIIVTELMDDGIEASRGFKVLTIPAHTGSGCRDVHVMCVPFVLPEDPDACGCNNGMCTGRTFRVRIIAHPMDYTWNCCGTIPVGRKV</sequence>
<dbReference type="PANTHER" id="PTHR24020:SF20">
    <property type="entry name" value="PH DOMAIN-CONTAINING PROTEIN"/>
    <property type="match status" value="1"/>
</dbReference>
<organism evidence="2 4">
    <name type="scientific">Ruthenibacterium lactatiformans</name>
    <dbReference type="NCBI Taxonomy" id="1550024"/>
    <lineage>
        <taxon>Bacteria</taxon>
        <taxon>Bacillati</taxon>
        <taxon>Bacillota</taxon>
        <taxon>Clostridia</taxon>
        <taxon>Eubacteriales</taxon>
        <taxon>Oscillospiraceae</taxon>
        <taxon>Ruthenibacterium</taxon>
    </lineage>
</organism>
<reference evidence="3 5" key="2">
    <citation type="submission" date="2015-10" db="EMBL/GenBank/DDBJ databases">
        <title>A novel member of the family Ruminococcaceae isolated from human faeces.</title>
        <authorList>
            <person name="Shkoporov A.N."/>
            <person name="Chaplin A.V."/>
            <person name="Motuzova O.V."/>
            <person name="Kafarskaia L.I."/>
            <person name="Efimov B.A."/>
        </authorList>
    </citation>
    <scope>NUCLEOTIDE SEQUENCE [LARGE SCALE GENOMIC DNA]</scope>
    <source>
        <strain evidence="3 5">668</strain>
    </source>
</reference>
<dbReference type="SUPFAM" id="SSF53300">
    <property type="entry name" value="vWA-like"/>
    <property type="match status" value="1"/>
</dbReference>
<gene>
    <name evidence="3" type="ORF">ASJ35_14385</name>
    <name evidence="2" type="ORF">TQ39_05670</name>
</gene>
<reference evidence="2" key="1">
    <citation type="submission" date="2015-02" db="EMBL/GenBank/DDBJ databases">
        <title>A novel member of the family Ruminococcaceae isolated from human feces.</title>
        <authorList>
            <person name="Shkoporov A.N."/>
            <person name="Chaplin A.V."/>
            <person name="Motuzova O.V."/>
            <person name="Kafarskaia L.I."/>
            <person name="Khokhlova E.V."/>
            <person name="Efimov B.A."/>
        </authorList>
    </citation>
    <scope>NUCLEOTIDE SEQUENCE [LARGE SCALE GENOMIC DNA]</scope>
    <source>
        <strain evidence="2">585-1</strain>
    </source>
</reference>
<accession>A0A0W7TNI8</accession>
<proteinExistence type="predicted"/>
<comment type="caution">
    <text evidence="2">The sequence shown here is derived from an EMBL/GenBank/DDBJ whole genome shotgun (WGS) entry which is preliminary data.</text>
</comment>
<dbReference type="EMBL" id="JXXK01000005">
    <property type="protein sequence ID" value="KJF40696.1"/>
    <property type="molecule type" value="Genomic_DNA"/>
</dbReference>
<protein>
    <recommendedName>
        <fullName evidence="1">VWFA domain-containing protein</fullName>
    </recommendedName>
</protein>
<keyword evidence="4" id="KW-1185">Reference proteome</keyword>
<dbReference type="PANTHER" id="PTHR24020">
    <property type="entry name" value="COLLAGEN ALPHA"/>
    <property type="match status" value="1"/>
</dbReference>
<dbReference type="InterPro" id="IPR050525">
    <property type="entry name" value="ECM_Assembly_Org"/>
</dbReference>
<evidence type="ECO:0000313" key="5">
    <source>
        <dbReference type="Proteomes" id="UP000053433"/>
    </source>
</evidence>
<feature type="domain" description="VWFA" evidence="1">
    <location>
        <begin position="39"/>
        <end position="219"/>
    </location>
</feature>
<dbReference type="RefSeq" id="WP_050004836.1">
    <property type="nucleotide sequence ID" value="NZ_CATXDA010000001.1"/>
</dbReference>
<evidence type="ECO:0000313" key="2">
    <source>
        <dbReference type="EMBL" id="KJF40696.1"/>
    </source>
</evidence>
<dbReference type="Proteomes" id="UP000032483">
    <property type="component" value="Unassembled WGS sequence"/>
</dbReference>
<dbReference type="Pfam" id="PF00092">
    <property type="entry name" value="VWA"/>
    <property type="match status" value="1"/>
</dbReference>
<dbReference type="Proteomes" id="UP000053433">
    <property type="component" value="Unassembled WGS sequence"/>
</dbReference>
<evidence type="ECO:0000313" key="4">
    <source>
        <dbReference type="Proteomes" id="UP000032483"/>
    </source>
</evidence>
<name>A0A0D8J2F1_9FIRM</name>
<evidence type="ECO:0000259" key="1">
    <source>
        <dbReference type="PROSITE" id="PS50234"/>
    </source>
</evidence>
<dbReference type="GeneID" id="42856111"/>
<accession>A0A0D8J2F1</accession>
<dbReference type="EMBL" id="LMUA01000023">
    <property type="protein sequence ID" value="KUE75380.1"/>
    <property type="molecule type" value="Genomic_DNA"/>
</dbReference>
<dbReference type="InterPro" id="IPR002035">
    <property type="entry name" value="VWF_A"/>
</dbReference>